<gene>
    <name evidence="2" type="ORF">CBM2605_A210082</name>
    <name evidence="3" type="ORF">CBM2607_12645</name>
</gene>
<dbReference type="EMBL" id="OFTC01000014">
    <property type="protein sequence ID" value="SOZ35738.1"/>
    <property type="molecule type" value="Genomic_DNA"/>
</dbReference>
<evidence type="ECO:0000313" key="5">
    <source>
        <dbReference type="Proteomes" id="UP000256710"/>
    </source>
</evidence>
<evidence type="ECO:0000313" key="3">
    <source>
        <dbReference type="EMBL" id="SPD47705.1"/>
    </source>
</evidence>
<dbReference type="Proteomes" id="UP000256710">
    <property type="component" value="Unassembled WGS sequence"/>
</dbReference>
<accession>A0A375H8X9</accession>
<protein>
    <submittedName>
        <fullName evidence="3">Uncharacterized protein</fullName>
    </submittedName>
</protein>
<dbReference type="Proteomes" id="UP000255168">
    <property type="component" value="Chromosome I"/>
</dbReference>
<feature type="region of interest" description="Disordered" evidence="1">
    <location>
        <begin position="114"/>
        <end position="138"/>
    </location>
</feature>
<sequence>MAPQLRRSVCGHAQARRHPGAIGRQRLEVHAPVLLADRVGDARQAFGFEAGEEVGGQGGGILTLREGACGGARRRASHYTPRLARRGRSGGGRPGQTRLIIGSYAALQESQRQIGRGRLRARSGPYPDPLRQRPRLHL</sequence>
<evidence type="ECO:0000313" key="2">
    <source>
        <dbReference type="EMBL" id="SOZ35738.1"/>
    </source>
</evidence>
<keyword evidence="5" id="KW-1185">Reference proteome</keyword>
<dbReference type="AlphaFoldDB" id="A0A375H8X9"/>
<reference evidence="4 5" key="1">
    <citation type="submission" date="2018-01" db="EMBL/GenBank/DDBJ databases">
        <authorList>
            <person name="Clerissi C."/>
        </authorList>
    </citation>
    <scope>NUCLEOTIDE SEQUENCE [LARGE SCALE GENOMIC DNA]</scope>
    <source>
        <strain evidence="2">Cupriavidus taiwanensis STM 6082</strain>
        <strain evidence="3">Cupriavidus taiwanensis STM 6160</strain>
    </source>
</reference>
<organism evidence="3 4">
    <name type="scientific">Cupriavidus neocaledonicus</name>
    <dbReference type="NCBI Taxonomy" id="1040979"/>
    <lineage>
        <taxon>Bacteria</taxon>
        <taxon>Pseudomonadati</taxon>
        <taxon>Pseudomonadota</taxon>
        <taxon>Betaproteobacteria</taxon>
        <taxon>Burkholderiales</taxon>
        <taxon>Burkholderiaceae</taxon>
        <taxon>Cupriavidus</taxon>
    </lineage>
</organism>
<evidence type="ECO:0000313" key="4">
    <source>
        <dbReference type="Proteomes" id="UP000255168"/>
    </source>
</evidence>
<dbReference type="EMBL" id="LT984806">
    <property type="protein sequence ID" value="SPD47705.1"/>
    <property type="molecule type" value="Genomic_DNA"/>
</dbReference>
<proteinExistence type="predicted"/>
<evidence type="ECO:0000256" key="1">
    <source>
        <dbReference type="SAM" id="MobiDB-lite"/>
    </source>
</evidence>
<name>A0A375H8X9_9BURK</name>